<sequence length="90" mass="10076">MPSCTVPMSSKMPLMVHMIQPDMLWMRITRPVARVIAPTVMWPPFHSHSASPQVPAIRKPLTMAMVRSMPVVMRVCARCLTASSWIDSAT</sequence>
<comment type="caution">
    <text evidence="1">The sequence shown here is derived from an EMBL/GenBank/DDBJ whole genome shotgun (WGS) entry which is preliminary data.</text>
</comment>
<accession>A0A9P7BYU1</accession>
<keyword evidence="2" id="KW-1185">Reference proteome</keyword>
<reference evidence="1 2" key="1">
    <citation type="journal article" date="2020" name="Microb. Genom.">
        <title>Genetic diversity of clinical and environmental Mucorales isolates obtained from an investigation of mucormycosis cases among solid organ transplant recipients.</title>
        <authorList>
            <person name="Nguyen M.H."/>
            <person name="Kaul D."/>
            <person name="Muto C."/>
            <person name="Cheng S.J."/>
            <person name="Richter R.A."/>
            <person name="Bruno V.M."/>
            <person name="Liu G."/>
            <person name="Beyhan S."/>
            <person name="Sundermann A.J."/>
            <person name="Mounaud S."/>
            <person name="Pasculle A.W."/>
            <person name="Nierman W.C."/>
            <person name="Driscoll E."/>
            <person name="Cumbie R."/>
            <person name="Clancy C.J."/>
            <person name="Dupont C.L."/>
        </authorList>
    </citation>
    <scope>NUCLEOTIDE SEQUENCE [LARGE SCALE GENOMIC DNA]</scope>
    <source>
        <strain evidence="1 2">GL24</strain>
    </source>
</reference>
<protein>
    <submittedName>
        <fullName evidence="1">Uncharacterized protein</fullName>
    </submittedName>
</protein>
<dbReference type="Proteomes" id="UP000740926">
    <property type="component" value="Unassembled WGS sequence"/>
</dbReference>
<proteinExistence type="predicted"/>
<evidence type="ECO:0000313" key="2">
    <source>
        <dbReference type="Proteomes" id="UP000740926"/>
    </source>
</evidence>
<evidence type="ECO:0000313" key="1">
    <source>
        <dbReference type="EMBL" id="KAG1526120.1"/>
    </source>
</evidence>
<name>A0A9P7BYU1_9FUNG</name>
<organism evidence="1 2">
    <name type="scientific">Rhizopus delemar</name>
    <dbReference type="NCBI Taxonomy" id="936053"/>
    <lineage>
        <taxon>Eukaryota</taxon>
        <taxon>Fungi</taxon>
        <taxon>Fungi incertae sedis</taxon>
        <taxon>Mucoromycota</taxon>
        <taxon>Mucoromycotina</taxon>
        <taxon>Mucoromycetes</taxon>
        <taxon>Mucorales</taxon>
        <taxon>Mucorineae</taxon>
        <taxon>Rhizopodaceae</taxon>
        <taxon>Rhizopus</taxon>
    </lineage>
</organism>
<gene>
    <name evidence="1" type="ORF">G6F50_018405</name>
</gene>
<dbReference type="AlphaFoldDB" id="A0A9P7BYU1"/>
<dbReference type="EMBL" id="JAANIU010017864">
    <property type="protein sequence ID" value="KAG1526120.1"/>
    <property type="molecule type" value="Genomic_DNA"/>
</dbReference>